<dbReference type="Pfam" id="PF02915">
    <property type="entry name" value="Rubrerythrin"/>
    <property type="match status" value="1"/>
</dbReference>
<dbReference type="InterPro" id="IPR012347">
    <property type="entry name" value="Ferritin-like"/>
</dbReference>
<organism evidence="2 3">
    <name type="scientific">Psychracetigena formicireducens</name>
    <dbReference type="NCBI Taxonomy" id="2986056"/>
    <lineage>
        <taxon>Bacteria</taxon>
        <taxon>Bacillati</taxon>
        <taxon>Candidatus Lithacetigenota</taxon>
        <taxon>Candidatus Psychracetigena</taxon>
    </lineage>
</organism>
<sequence>MERDILQEIFKTAMEIELTGMSFYNLAAEKSTILQTREVFLSLAKDETQHLSWLVSEAKNYFKSGYYPAPTAFKSPGTFPEIIPTQSIDADFEISALNIGLLLEKNSIEFYRKALTNSKNESSNTLYLKLISWEEKHFNLLQKELEVIRREYWEKAQFQPF</sequence>
<dbReference type="GO" id="GO:0016491">
    <property type="term" value="F:oxidoreductase activity"/>
    <property type="evidence" value="ECO:0007669"/>
    <property type="project" value="InterPro"/>
</dbReference>
<gene>
    <name evidence="2" type="ORF">DDT42_00363</name>
</gene>
<evidence type="ECO:0000313" key="3">
    <source>
        <dbReference type="Proteomes" id="UP000811545"/>
    </source>
</evidence>
<protein>
    <recommendedName>
        <fullName evidence="1">Rubrerythrin diiron-binding domain-containing protein</fullName>
    </recommendedName>
</protein>
<evidence type="ECO:0000313" key="2">
    <source>
        <dbReference type="EMBL" id="MBT9144522.1"/>
    </source>
</evidence>
<dbReference type="InterPro" id="IPR003251">
    <property type="entry name" value="Rr_diiron-bd_dom"/>
</dbReference>
<name>A0A9E2F199_PSYF1</name>
<dbReference type="CDD" id="cd01045">
    <property type="entry name" value="Ferritin_like_AB"/>
    <property type="match status" value="1"/>
</dbReference>
<accession>A0A9E2F199</accession>
<proteinExistence type="predicted"/>
<dbReference type="InterPro" id="IPR009078">
    <property type="entry name" value="Ferritin-like_SF"/>
</dbReference>
<reference evidence="2 3" key="1">
    <citation type="journal article" date="2021" name="bioRxiv">
        <title>Unique metabolic strategies in Hadean analogues reveal hints for primordial physiology.</title>
        <authorList>
            <person name="Nobu M.K."/>
            <person name="Nakai R."/>
            <person name="Tamazawa S."/>
            <person name="Mori H."/>
            <person name="Toyoda A."/>
            <person name="Ijiri A."/>
            <person name="Suzuki S."/>
            <person name="Kurokawa K."/>
            <person name="Kamagata Y."/>
            <person name="Tamaki H."/>
        </authorList>
    </citation>
    <scope>NUCLEOTIDE SEQUENCE [LARGE SCALE GENOMIC DNA]</scope>
    <source>
        <strain evidence="2">BS525</strain>
    </source>
</reference>
<dbReference type="Proteomes" id="UP000811545">
    <property type="component" value="Unassembled WGS sequence"/>
</dbReference>
<dbReference type="SUPFAM" id="SSF47240">
    <property type="entry name" value="Ferritin-like"/>
    <property type="match status" value="1"/>
</dbReference>
<evidence type="ECO:0000259" key="1">
    <source>
        <dbReference type="Pfam" id="PF02915"/>
    </source>
</evidence>
<dbReference type="Gene3D" id="1.20.1260.10">
    <property type="match status" value="1"/>
</dbReference>
<dbReference type="EMBL" id="QLTW01000010">
    <property type="protein sequence ID" value="MBT9144522.1"/>
    <property type="molecule type" value="Genomic_DNA"/>
</dbReference>
<dbReference type="AlphaFoldDB" id="A0A9E2F199"/>
<dbReference type="GO" id="GO:0046872">
    <property type="term" value="F:metal ion binding"/>
    <property type="evidence" value="ECO:0007669"/>
    <property type="project" value="InterPro"/>
</dbReference>
<comment type="caution">
    <text evidence="2">The sequence shown here is derived from an EMBL/GenBank/DDBJ whole genome shotgun (WGS) entry which is preliminary data.</text>
</comment>
<feature type="domain" description="Rubrerythrin diiron-binding" evidence="1">
    <location>
        <begin position="8"/>
        <end position="144"/>
    </location>
</feature>